<comment type="caution">
    <text evidence="1">The sequence shown here is derived from an EMBL/GenBank/DDBJ whole genome shotgun (WGS) entry which is preliminary data.</text>
</comment>
<evidence type="ECO:0000313" key="2">
    <source>
        <dbReference type="Proteomes" id="UP001458415"/>
    </source>
</evidence>
<evidence type="ECO:0000313" key="1">
    <source>
        <dbReference type="EMBL" id="MER6977296.1"/>
    </source>
</evidence>
<accession>A0ABV1W0G5</accession>
<sequence length="35" mass="3499">MEQALNAHKKGTIKGLTAGAGASITSGAVICEIKE</sequence>
<dbReference type="Proteomes" id="UP001458415">
    <property type="component" value="Unassembled WGS sequence"/>
</dbReference>
<gene>
    <name evidence="1" type="ORF">ABT317_09795</name>
</gene>
<name>A0ABV1W0G5_9ACTN</name>
<protein>
    <submittedName>
        <fullName evidence="1">Uncharacterized protein</fullName>
    </submittedName>
</protein>
<reference evidence="1 2" key="1">
    <citation type="submission" date="2024-06" db="EMBL/GenBank/DDBJ databases">
        <title>The Natural Products Discovery Center: Release of the First 8490 Sequenced Strains for Exploring Actinobacteria Biosynthetic Diversity.</title>
        <authorList>
            <person name="Kalkreuter E."/>
            <person name="Kautsar S.A."/>
            <person name="Yang D."/>
            <person name="Bader C.D."/>
            <person name="Teijaro C.N."/>
            <person name="Fluegel L."/>
            <person name="Davis C.M."/>
            <person name="Simpson J.R."/>
            <person name="Lauterbach L."/>
            <person name="Steele A.D."/>
            <person name="Gui C."/>
            <person name="Meng S."/>
            <person name="Li G."/>
            <person name="Viehrig K."/>
            <person name="Ye F."/>
            <person name="Su P."/>
            <person name="Kiefer A.F."/>
            <person name="Nichols A."/>
            <person name="Cepeda A.J."/>
            <person name="Yan W."/>
            <person name="Fan B."/>
            <person name="Jiang Y."/>
            <person name="Adhikari A."/>
            <person name="Zheng C.-J."/>
            <person name="Schuster L."/>
            <person name="Cowan T.M."/>
            <person name="Smanski M.J."/>
            <person name="Chevrette M.G."/>
            <person name="De Carvalho L.P.S."/>
            <person name="Shen B."/>
        </authorList>
    </citation>
    <scope>NUCLEOTIDE SEQUENCE [LARGE SCALE GENOMIC DNA]</scope>
    <source>
        <strain evidence="1 2">NPDC000634</strain>
    </source>
</reference>
<proteinExistence type="predicted"/>
<organism evidence="1 2">
    <name type="scientific">Streptomyces carpinensis</name>
    <dbReference type="NCBI Taxonomy" id="66369"/>
    <lineage>
        <taxon>Bacteria</taxon>
        <taxon>Bacillati</taxon>
        <taxon>Actinomycetota</taxon>
        <taxon>Actinomycetes</taxon>
        <taxon>Kitasatosporales</taxon>
        <taxon>Streptomycetaceae</taxon>
        <taxon>Streptomyces</taxon>
    </lineage>
</organism>
<dbReference type="EMBL" id="JBEPCU010000110">
    <property type="protein sequence ID" value="MER6977296.1"/>
    <property type="molecule type" value="Genomic_DNA"/>
</dbReference>
<keyword evidence="2" id="KW-1185">Reference proteome</keyword>